<dbReference type="Proteomes" id="UP001620626">
    <property type="component" value="Unassembled WGS sequence"/>
</dbReference>
<dbReference type="Pfam" id="PF01965">
    <property type="entry name" value="DJ-1_PfpI"/>
    <property type="match status" value="1"/>
</dbReference>
<dbReference type="PANTHER" id="PTHR48094:SF12">
    <property type="entry name" value="PARKINSON DISEASE PROTEIN 7 HOMOLOG"/>
    <property type="match status" value="1"/>
</dbReference>
<dbReference type="GO" id="GO:0005737">
    <property type="term" value="C:cytoplasm"/>
    <property type="evidence" value="ECO:0007669"/>
    <property type="project" value="UniProtKB-SubCell"/>
</dbReference>
<dbReference type="GO" id="GO:1902176">
    <property type="term" value="P:negative regulation of oxidative stress-induced intrinsic apoptotic signaling pathway"/>
    <property type="evidence" value="ECO:0007669"/>
    <property type="project" value="UniProtKB-ARBA"/>
</dbReference>
<dbReference type="GO" id="GO:0036471">
    <property type="term" value="P:cellular response to glyoxal"/>
    <property type="evidence" value="ECO:0007669"/>
    <property type="project" value="UniProtKB-ARBA"/>
</dbReference>
<dbReference type="Gene3D" id="3.40.50.880">
    <property type="match status" value="1"/>
</dbReference>
<dbReference type="EC" id="4.2.1.130" evidence="2"/>
<organism evidence="6 7">
    <name type="scientific">Heterodera trifolii</name>
    <dbReference type="NCBI Taxonomy" id="157864"/>
    <lineage>
        <taxon>Eukaryota</taxon>
        <taxon>Metazoa</taxon>
        <taxon>Ecdysozoa</taxon>
        <taxon>Nematoda</taxon>
        <taxon>Chromadorea</taxon>
        <taxon>Rhabditida</taxon>
        <taxon>Tylenchina</taxon>
        <taxon>Tylenchomorpha</taxon>
        <taxon>Tylenchoidea</taxon>
        <taxon>Heteroderidae</taxon>
        <taxon>Heteroderinae</taxon>
        <taxon>Heterodera</taxon>
    </lineage>
</organism>
<dbReference type="SUPFAM" id="SSF52317">
    <property type="entry name" value="Class I glutamine amidotransferase-like"/>
    <property type="match status" value="1"/>
</dbReference>
<keyword evidence="3" id="KW-0963">Cytoplasm</keyword>
<dbReference type="InterPro" id="IPR029062">
    <property type="entry name" value="Class_I_gatase-like"/>
</dbReference>
<dbReference type="InterPro" id="IPR006287">
    <property type="entry name" value="DJ-1"/>
</dbReference>
<name>A0ABD2J8Q4_9BILA</name>
<dbReference type="GO" id="GO:1903189">
    <property type="term" value="P:glyoxal metabolic process"/>
    <property type="evidence" value="ECO:0007669"/>
    <property type="project" value="UniProtKB-ARBA"/>
</dbReference>
<dbReference type="NCBIfam" id="TIGR01383">
    <property type="entry name" value="not_thiJ"/>
    <property type="match status" value="1"/>
</dbReference>
<gene>
    <name evidence="6" type="ORF">niasHT_025522</name>
</gene>
<evidence type="ECO:0000256" key="4">
    <source>
        <dbReference type="ARBA" id="ARBA00048082"/>
    </source>
</evidence>
<dbReference type="EMBL" id="JBICBT010001025">
    <property type="protein sequence ID" value="KAL3086998.1"/>
    <property type="molecule type" value="Genomic_DNA"/>
</dbReference>
<protein>
    <recommendedName>
        <fullName evidence="2">D-lactate dehydratase</fullName>
        <ecNumber evidence="2">4.2.1.130</ecNumber>
    </recommendedName>
</protein>
<comment type="catalytic activity">
    <reaction evidence="4">
        <text>methylglyoxal + H2O = (R)-lactate + H(+)</text>
        <dbReference type="Rhea" id="RHEA:27754"/>
        <dbReference type="ChEBI" id="CHEBI:15377"/>
        <dbReference type="ChEBI" id="CHEBI:15378"/>
        <dbReference type="ChEBI" id="CHEBI:16004"/>
        <dbReference type="ChEBI" id="CHEBI:17158"/>
        <dbReference type="EC" id="4.2.1.130"/>
    </reaction>
</comment>
<evidence type="ECO:0000256" key="1">
    <source>
        <dbReference type="ARBA" id="ARBA00004496"/>
    </source>
</evidence>
<evidence type="ECO:0000259" key="5">
    <source>
        <dbReference type="Pfam" id="PF01965"/>
    </source>
</evidence>
<dbReference type="PANTHER" id="PTHR48094">
    <property type="entry name" value="PROTEIN/NUCLEIC ACID DEGLYCASE DJ-1-RELATED"/>
    <property type="match status" value="1"/>
</dbReference>
<dbReference type="AlphaFoldDB" id="A0ABD2J8Q4"/>
<accession>A0ABD2J8Q4</accession>
<feature type="domain" description="DJ-1/PfpI" evidence="5">
    <location>
        <begin position="4"/>
        <end position="168"/>
    </location>
</feature>
<evidence type="ECO:0000256" key="2">
    <source>
        <dbReference type="ARBA" id="ARBA00013134"/>
    </source>
</evidence>
<proteinExistence type="predicted"/>
<dbReference type="InterPro" id="IPR002818">
    <property type="entry name" value="DJ-1/PfpI"/>
</dbReference>
<reference evidence="6 7" key="1">
    <citation type="submission" date="2024-10" db="EMBL/GenBank/DDBJ databases">
        <authorList>
            <person name="Kim D."/>
        </authorList>
    </citation>
    <scope>NUCLEOTIDE SEQUENCE [LARGE SCALE GENOMIC DNA]</scope>
    <source>
        <strain evidence="6">BH-2024</strain>
    </source>
</reference>
<keyword evidence="7" id="KW-1185">Reference proteome</keyword>
<dbReference type="CDD" id="cd03135">
    <property type="entry name" value="GATase1_DJ-1"/>
    <property type="match status" value="1"/>
</dbReference>
<comment type="caution">
    <text evidence="6">The sequence shown here is derived from an EMBL/GenBank/DDBJ whole genome shotgun (WGS) entry which is preliminary data.</text>
</comment>
<evidence type="ECO:0000313" key="7">
    <source>
        <dbReference type="Proteomes" id="UP001620626"/>
    </source>
</evidence>
<dbReference type="InterPro" id="IPR050325">
    <property type="entry name" value="Prot/Nucl_acid_deglycase"/>
</dbReference>
<evidence type="ECO:0000313" key="6">
    <source>
        <dbReference type="EMBL" id="KAL3086998.1"/>
    </source>
</evidence>
<dbReference type="GO" id="GO:0046295">
    <property type="term" value="P:glycolate biosynthetic process"/>
    <property type="evidence" value="ECO:0007669"/>
    <property type="project" value="UniProtKB-ARBA"/>
</dbReference>
<dbReference type="GO" id="GO:0019172">
    <property type="term" value="F:glyoxalase III activity"/>
    <property type="evidence" value="ECO:0007669"/>
    <property type="project" value="UniProtKB-EC"/>
</dbReference>
<comment type="subcellular location">
    <subcellularLocation>
        <location evidence="1">Cytoplasm</location>
    </subcellularLocation>
</comment>
<sequence length="186" mass="19769">MATKTALIIASDGSEDIELVTTSDVLRRAGVDVTISGIQDKPEIELTCKTHLHVDQMFKDVLDKKYDAVVMPGGSPGSNKLAEDPRVGDVLRKHQQANAVVGAICGSPLALVAHDVARGATLTSHPSIKDKIAGDGYSYTDDNVCVSNNVVTSRGPGTAFEFALKLVEMLVSEEKAKEISNSLLVH</sequence>
<dbReference type="FunFam" id="3.40.50.880:FF:000022">
    <property type="entry name" value="protein deglycase DJ-1"/>
    <property type="match status" value="1"/>
</dbReference>
<evidence type="ECO:0000256" key="3">
    <source>
        <dbReference type="ARBA" id="ARBA00022490"/>
    </source>
</evidence>